<dbReference type="GO" id="GO:0006352">
    <property type="term" value="P:DNA-templated transcription initiation"/>
    <property type="evidence" value="ECO:0007669"/>
    <property type="project" value="InterPro"/>
</dbReference>
<dbReference type="InterPro" id="IPR013325">
    <property type="entry name" value="RNA_pol_sigma_r2"/>
</dbReference>
<keyword evidence="4" id="KW-1185">Reference proteome</keyword>
<proteinExistence type="predicted"/>
<dbReference type="Gene3D" id="1.25.40.10">
    <property type="entry name" value="Tetratricopeptide repeat domain"/>
    <property type="match status" value="1"/>
</dbReference>
<dbReference type="Proteomes" id="UP000707206">
    <property type="component" value="Unassembled WGS sequence"/>
</dbReference>
<dbReference type="Pfam" id="PF20239">
    <property type="entry name" value="DUF6596"/>
    <property type="match status" value="1"/>
</dbReference>
<dbReference type="SUPFAM" id="SSF88946">
    <property type="entry name" value="Sigma2 domain of RNA polymerase sigma factors"/>
    <property type="match status" value="1"/>
</dbReference>
<organism evidence="3 4">
    <name type="scientific">Pelagihabitans pacificus</name>
    <dbReference type="NCBI Taxonomy" id="2696054"/>
    <lineage>
        <taxon>Bacteria</taxon>
        <taxon>Pseudomonadati</taxon>
        <taxon>Bacteroidota</taxon>
        <taxon>Flavobacteriia</taxon>
        <taxon>Flavobacteriales</taxon>
        <taxon>Flavobacteriaceae</taxon>
        <taxon>Pelagihabitans</taxon>
    </lineage>
</organism>
<protein>
    <submittedName>
        <fullName evidence="3">Sigma-70 family RNA polymerase sigma factor</fullName>
    </submittedName>
</protein>
<dbReference type="NCBIfam" id="TIGR02937">
    <property type="entry name" value="sigma70-ECF"/>
    <property type="match status" value="1"/>
</dbReference>
<comment type="caution">
    <text evidence="3">The sequence shown here is derived from an EMBL/GenBank/DDBJ whole genome shotgun (WGS) entry which is preliminary data.</text>
</comment>
<dbReference type="InterPro" id="IPR036388">
    <property type="entry name" value="WH-like_DNA-bd_sf"/>
</dbReference>
<dbReference type="InterPro" id="IPR046531">
    <property type="entry name" value="DUF6596"/>
</dbReference>
<dbReference type="RefSeq" id="WP_152572664.1">
    <property type="nucleotide sequence ID" value="NZ_VIKU02000001.1"/>
</dbReference>
<dbReference type="AlphaFoldDB" id="A0A967E5J7"/>
<sequence length="419" mass="48223">MEKSENIKKEVDRLYRELYGKLVASLVSFFQLSKISLAEDIVQDTFYTAIGQWHEKGLPTNPKAWLFRVCKNKTINALRRKDAQYPTFRDNYTEQTDKAKIAQLFLPHQIRDSRLRLLFATCHPNLSPKSQIILTLKTSIGFRMNEIAKALDMKTEAVKKSLTRAKRQLREQKLPLNVPFVLQSRERLNSVHRVLYLLFNEGYSASNGASLIRRELCLEATRLLKALLGEPHISNADTQALYALMLFNIARFDSRVDQYGIPVELESQDRSQWDQEIIRSGIVHFNEARKATTWSSYHLEAGIASLHCSAASFQDTRWDAVLGLYNRLLQLNSGAHIQLNRSIALFYSGNRGKAIDEVEKLKGMEHHHLYFATLAKMYALMGEEKKAIDYYLDALSLTQLEVARTFIQDKIRMLKGTFD</sequence>
<evidence type="ECO:0000259" key="2">
    <source>
        <dbReference type="Pfam" id="PF20239"/>
    </source>
</evidence>
<dbReference type="EMBL" id="VIKU02000001">
    <property type="protein sequence ID" value="NHF58159.1"/>
    <property type="molecule type" value="Genomic_DNA"/>
</dbReference>
<dbReference type="PANTHER" id="PTHR47756">
    <property type="entry name" value="BLL6612 PROTEIN-RELATED"/>
    <property type="match status" value="1"/>
</dbReference>
<dbReference type="InterPro" id="IPR007627">
    <property type="entry name" value="RNA_pol_sigma70_r2"/>
</dbReference>
<dbReference type="InterPro" id="IPR011990">
    <property type="entry name" value="TPR-like_helical_dom_sf"/>
</dbReference>
<dbReference type="Pfam" id="PF04542">
    <property type="entry name" value="Sigma70_r2"/>
    <property type="match status" value="1"/>
</dbReference>
<reference evidence="3" key="2">
    <citation type="submission" date="2020-03" db="EMBL/GenBank/DDBJ databases">
        <title>Flavobacteriaceae bacterium strain TP-CH-4, a member of the family Flavobacteriaceae isolated from a deep-sea seamount.</title>
        <authorList>
            <person name="Zhang D.-C."/>
        </authorList>
    </citation>
    <scope>NUCLEOTIDE SEQUENCE</scope>
    <source>
        <strain evidence="3">TP-CH-4</strain>
    </source>
</reference>
<evidence type="ECO:0000259" key="1">
    <source>
        <dbReference type="Pfam" id="PF04542"/>
    </source>
</evidence>
<dbReference type="SUPFAM" id="SSF48452">
    <property type="entry name" value="TPR-like"/>
    <property type="match status" value="1"/>
</dbReference>
<dbReference type="Gene3D" id="1.10.1740.10">
    <property type="match status" value="1"/>
</dbReference>
<dbReference type="InterPro" id="IPR014284">
    <property type="entry name" value="RNA_pol_sigma-70_dom"/>
</dbReference>
<feature type="domain" description="DUF6596" evidence="2">
    <location>
        <begin position="187"/>
        <end position="288"/>
    </location>
</feature>
<evidence type="ECO:0000313" key="4">
    <source>
        <dbReference type="Proteomes" id="UP000707206"/>
    </source>
</evidence>
<dbReference type="PANTHER" id="PTHR47756:SF2">
    <property type="entry name" value="BLL6612 PROTEIN"/>
    <property type="match status" value="1"/>
</dbReference>
<dbReference type="Gene3D" id="1.10.10.10">
    <property type="entry name" value="Winged helix-like DNA-binding domain superfamily/Winged helix DNA-binding domain"/>
    <property type="match status" value="1"/>
</dbReference>
<name>A0A967E5J7_9FLAO</name>
<dbReference type="InterPro" id="IPR013324">
    <property type="entry name" value="RNA_pol_sigma_r3/r4-like"/>
</dbReference>
<accession>A0A967E5J7</accession>
<feature type="domain" description="RNA polymerase sigma-70 region 2" evidence="1">
    <location>
        <begin position="18"/>
        <end position="82"/>
    </location>
</feature>
<reference evidence="3" key="1">
    <citation type="submission" date="2019-07" db="EMBL/GenBank/DDBJ databases">
        <authorList>
            <person name="De-Chao Zhang Q."/>
        </authorList>
    </citation>
    <scope>NUCLEOTIDE SEQUENCE</scope>
    <source>
        <strain evidence="3">TP-CH-4</strain>
    </source>
</reference>
<dbReference type="GO" id="GO:0003700">
    <property type="term" value="F:DNA-binding transcription factor activity"/>
    <property type="evidence" value="ECO:0007669"/>
    <property type="project" value="InterPro"/>
</dbReference>
<gene>
    <name evidence="3" type="ORF">FK220_002320</name>
</gene>
<dbReference type="SUPFAM" id="SSF88659">
    <property type="entry name" value="Sigma3 and sigma4 domains of RNA polymerase sigma factors"/>
    <property type="match status" value="1"/>
</dbReference>
<evidence type="ECO:0000313" key="3">
    <source>
        <dbReference type="EMBL" id="NHF58159.1"/>
    </source>
</evidence>